<dbReference type="RefSeq" id="WP_242286906.1">
    <property type="nucleotide sequence ID" value="NZ_JAKKSL010000002.1"/>
</dbReference>
<keyword evidence="2" id="KW-1185">Reference proteome</keyword>
<dbReference type="SFLD" id="SFLDG01129">
    <property type="entry name" value="C1.5:_HAD__Beta-PGM__Phosphata"/>
    <property type="match status" value="1"/>
</dbReference>
<comment type="caution">
    <text evidence="1">The sequence shown here is derived from an EMBL/GenBank/DDBJ whole genome shotgun (WGS) entry which is preliminary data.</text>
</comment>
<dbReference type="InterPro" id="IPR050155">
    <property type="entry name" value="HAD-like_hydrolase_sf"/>
</dbReference>
<reference evidence="1" key="1">
    <citation type="submission" date="2022-01" db="EMBL/GenBank/DDBJ databases">
        <title>Colwellia maritima, isolated from seawater.</title>
        <authorList>
            <person name="Kristyanto S."/>
            <person name="Jung J."/>
            <person name="Jeon C.O."/>
        </authorList>
    </citation>
    <scope>NUCLEOTIDE SEQUENCE</scope>
    <source>
        <strain evidence="1">MSW7</strain>
    </source>
</reference>
<dbReference type="PANTHER" id="PTHR43434">
    <property type="entry name" value="PHOSPHOGLYCOLATE PHOSPHATASE"/>
    <property type="match status" value="1"/>
</dbReference>
<dbReference type="Gene3D" id="1.10.150.240">
    <property type="entry name" value="Putative phosphatase, domain 2"/>
    <property type="match status" value="1"/>
</dbReference>
<accession>A0ABS9X303</accession>
<dbReference type="Gene3D" id="3.40.50.1000">
    <property type="entry name" value="HAD superfamily/HAD-like"/>
    <property type="match status" value="1"/>
</dbReference>
<dbReference type="SFLD" id="SFLDS00003">
    <property type="entry name" value="Haloacid_Dehalogenase"/>
    <property type="match status" value="1"/>
</dbReference>
<dbReference type="InterPro" id="IPR041492">
    <property type="entry name" value="HAD_2"/>
</dbReference>
<name>A0ABS9X303_9GAMM</name>
<dbReference type="GO" id="GO:0016787">
    <property type="term" value="F:hydrolase activity"/>
    <property type="evidence" value="ECO:0007669"/>
    <property type="project" value="UniProtKB-KW"/>
</dbReference>
<keyword evidence="1" id="KW-0378">Hydrolase</keyword>
<proteinExistence type="predicted"/>
<dbReference type="Proteomes" id="UP001139646">
    <property type="component" value="Unassembled WGS sequence"/>
</dbReference>
<dbReference type="EMBL" id="JAKKSL010000002">
    <property type="protein sequence ID" value="MCI2284475.1"/>
    <property type="molecule type" value="Genomic_DNA"/>
</dbReference>
<dbReference type="InterPro" id="IPR006439">
    <property type="entry name" value="HAD-SF_hydro_IA"/>
</dbReference>
<evidence type="ECO:0000313" key="2">
    <source>
        <dbReference type="Proteomes" id="UP001139646"/>
    </source>
</evidence>
<dbReference type="InterPro" id="IPR023198">
    <property type="entry name" value="PGP-like_dom2"/>
</dbReference>
<dbReference type="NCBIfam" id="TIGR01549">
    <property type="entry name" value="HAD-SF-IA-v1"/>
    <property type="match status" value="1"/>
</dbReference>
<dbReference type="PANTHER" id="PTHR43434:SF24">
    <property type="entry name" value="HYDROLASE-RELATED"/>
    <property type="match status" value="1"/>
</dbReference>
<dbReference type="InterPro" id="IPR023214">
    <property type="entry name" value="HAD_sf"/>
</dbReference>
<dbReference type="Pfam" id="PF13419">
    <property type="entry name" value="HAD_2"/>
    <property type="match status" value="1"/>
</dbReference>
<dbReference type="InterPro" id="IPR036412">
    <property type="entry name" value="HAD-like_sf"/>
</dbReference>
<sequence>MHSYKLVIFDWDGTLMDSVDRIVSSMRSAAKTVGLAIPANEDVKQIIGLSLDVGLKKLFLNITSEQIDAMLVEYKYQYLEGDNTPTPLFDDAYSLLVALKQKNTLLAVATGKGREGLNRVLKISDTDHFFNTTRCASEMASKPDPQMLHSILTELDIAPHQAIMIGDTSHDLEMAQNAGIDSIGVTFGVHNNQILQQFKPKAVVDSISELHVLLV</sequence>
<protein>
    <submittedName>
        <fullName evidence="1">HAD-IA family hydrolase</fullName>
    </submittedName>
</protein>
<evidence type="ECO:0000313" key="1">
    <source>
        <dbReference type="EMBL" id="MCI2284475.1"/>
    </source>
</evidence>
<organism evidence="1 2">
    <name type="scientific">Colwellia maritima</name>
    <dbReference type="NCBI Taxonomy" id="2912588"/>
    <lineage>
        <taxon>Bacteria</taxon>
        <taxon>Pseudomonadati</taxon>
        <taxon>Pseudomonadota</taxon>
        <taxon>Gammaproteobacteria</taxon>
        <taxon>Alteromonadales</taxon>
        <taxon>Colwelliaceae</taxon>
        <taxon>Colwellia</taxon>
    </lineage>
</organism>
<dbReference type="SFLD" id="SFLDG01135">
    <property type="entry name" value="C1.5.6:_HAD__Beta-PGM__Phospha"/>
    <property type="match status" value="1"/>
</dbReference>
<gene>
    <name evidence="1" type="ORF">L3081_15095</name>
</gene>
<dbReference type="SUPFAM" id="SSF56784">
    <property type="entry name" value="HAD-like"/>
    <property type="match status" value="1"/>
</dbReference>